<comment type="caution">
    <text evidence="8">The sequence shown here is derived from an EMBL/GenBank/DDBJ whole genome shotgun (WGS) entry which is preliminary data.</text>
</comment>
<comment type="similarity">
    <text evidence="2 6">Belongs to the band 7/mec-2 family. HflC subfamily.</text>
</comment>
<dbReference type="GO" id="GO:0006508">
    <property type="term" value="P:proteolysis"/>
    <property type="evidence" value="ECO:0007669"/>
    <property type="project" value="UniProtKB-KW"/>
</dbReference>
<dbReference type="PIRSF" id="PIRSF005651">
    <property type="entry name" value="HflC"/>
    <property type="match status" value="1"/>
</dbReference>
<feature type="domain" description="Band 7" evidence="7">
    <location>
        <begin position="3"/>
        <end position="173"/>
    </location>
</feature>
<dbReference type="PANTHER" id="PTHR42911">
    <property type="entry name" value="MODULATOR OF FTSH PROTEASE HFLC"/>
    <property type="match status" value="1"/>
</dbReference>
<comment type="subcellular location">
    <subcellularLocation>
        <location evidence="1">Membrane</location>
        <topology evidence="1">Single-pass membrane protein</topology>
    </subcellularLocation>
</comment>
<organism evidence="8 9">
    <name type="scientific">Chromobacterium alticapitis</name>
    <dbReference type="NCBI Taxonomy" id="2073169"/>
    <lineage>
        <taxon>Bacteria</taxon>
        <taxon>Pseudomonadati</taxon>
        <taxon>Pseudomonadota</taxon>
        <taxon>Betaproteobacteria</taxon>
        <taxon>Neisseriales</taxon>
        <taxon>Chromobacteriaceae</taxon>
        <taxon>Chromobacterium</taxon>
    </lineage>
</organism>
<dbReference type="GO" id="GO:0016020">
    <property type="term" value="C:membrane"/>
    <property type="evidence" value="ECO:0007669"/>
    <property type="project" value="UniProtKB-SubCell"/>
</dbReference>
<evidence type="ECO:0000256" key="3">
    <source>
        <dbReference type="ARBA" id="ARBA00022692"/>
    </source>
</evidence>
<evidence type="ECO:0000256" key="5">
    <source>
        <dbReference type="ARBA" id="ARBA00023136"/>
    </source>
</evidence>
<keyword evidence="9" id="KW-1185">Reference proteome</keyword>
<dbReference type="SMART" id="SM00244">
    <property type="entry name" value="PHB"/>
    <property type="match status" value="1"/>
</dbReference>
<dbReference type="Gene3D" id="3.30.479.30">
    <property type="entry name" value="Band 7 domain"/>
    <property type="match status" value="1"/>
</dbReference>
<sequence>MLQVRSGEAVVITRFGDPVRVLLQPGLAWRLPQPFESALPVDLRLRATSSGLQDVGTRDGLRVIMQAYVAWQVPADAVHITRFLRAMRNQPDEAARQIRTFIGSALETGSSGFALTSLVNTDPGQLRLAEFERQLRRQLSQQLLDSYGVRVVDVGLERLTLPAVTLDATVARMRAERDTLAAERTAAGNEQAAAIRADAARDARVLRANASVEAARIEAQSQVEAARVYGAAYQSDPALYRTLRSLDTLDHIVNANTRLILRTDAAPFRALVEGPPGLEAKPAKAGKQ</sequence>
<keyword evidence="8" id="KW-0378">Hydrolase</keyword>
<protein>
    <recommendedName>
        <fullName evidence="6">Protein HflC</fullName>
    </recommendedName>
</protein>
<gene>
    <name evidence="8" type="ORF">C2I19_20530</name>
</gene>
<reference evidence="9" key="1">
    <citation type="submission" date="2018-02" db="EMBL/GenBank/DDBJ databases">
        <authorList>
            <person name="O'Hara-Hanley K."/>
            <person name="Soby S."/>
        </authorList>
    </citation>
    <scope>NUCLEOTIDE SEQUENCE [LARGE SCALE GENOMIC DNA]</scope>
    <source>
        <strain evidence="9">MWU14-2602</strain>
    </source>
</reference>
<dbReference type="AlphaFoldDB" id="A0A2S5DAP4"/>
<dbReference type="InterPro" id="IPR010200">
    <property type="entry name" value="HflC"/>
</dbReference>
<evidence type="ECO:0000259" key="7">
    <source>
        <dbReference type="SMART" id="SM00244"/>
    </source>
</evidence>
<evidence type="ECO:0000256" key="4">
    <source>
        <dbReference type="ARBA" id="ARBA00022989"/>
    </source>
</evidence>
<dbReference type="EMBL" id="PQWB01000173">
    <property type="protein sequence ID" value="POZ60133.1"/>
    <property type="molecule type" value="Genomic_DNA"/>
</dbReference>
<evidence type="ECO:0000256" key="2">
    <source>
        <dbReference type="ARBA" id="ARBA00007862"/>
    </source>
</evidence>
<dbReference type="SUPFAM" id="SSF117892">
    <property type="entry name" value="Band 7/SPFH domain"/>
    <property type="match status" value="1"/>
</dbReference>
<dbReference type="InterPro" id="IPR036013">
    <property type="entry name" value="Band_7/SPFH_dom_sf"/>
</dbReference>
<evidence type="ECO:0000313" key="8">
    <source>
        <dbReference type="EMBL" id="POZ60133.1"/>
    </source>
</evidence>
<name>A0A2S5DAP4_9NEIS</name>
<dbReference type="Proteomes" id="UP000237082">
    <property type="component" value="Unassembled WGS sequence"/>
</dbReference>
<proteinExistence type="inferred from homology"/>
<keyword evidence="3" id="KW-0812">Transmembrane</keyword>
<dbReference type="OrthoDB" id="9812991at2"/>
<evidence type="ECO:0000313" key="9">
    <source>
        <dbReference type="Proteomes" id="UP000237082"/>
    </source>
</evidence>
<keyword evidence="4" id="KW-1133">Transmembrane helix</keyword>
<keyword evidence="8" id="KW-0645">Protease</keyword>
<dbReference type="PANTHER" id="PTHR42911:SF1">
    <property type="entry name" value="MODULATOR OF FTSH PROTEASE HFLC"/>
    <property type="match status" value="1"/>
</dbReference>
<comment type="function">
    <text evidence="6">HflC and HflK could regulate a protease.</text>
</comment>
<keyword evidence="5" id="KW-0472">Membrane</keyword>
<dbReference type="InterPro" id="IPR001107">
    <property type="entry name" value="Band_7"/>
</dbReference>
<accession>A0A2S5DAP4</accession>
<evidence type="ECO:0000256" key="6">
    <source>
        <dbReference type="PIRNR" id="PIRNR005651"/>
    </source>
</evidence>
<dbReference type="GO" id="GO:0008233">
    <property type="term" value="F:peptidase activity"/>
    <property type="evidence" value="ECO:0007669"/>
    <property type="project" value="UniProtKB-KW"/>
</dbReference>
<evidence type="ECO:0000256" key="1">
    <source>
        <dbReference type="ARBA" id="ARBA00004167"/>
    </source>
</evidence>
<dbReference type="Pfam" id="PF01145">
    <property type="entry name" value="Band_7"/>
    <property type="match status" value="1"/>
</dbReference>